<dbReference type="EMBL" id="CP000530">
    <property type="protein sequence ID" value="ABM39513.1"/>
    <property type="molecule type" value="Genomic_DNA"/>
</dbReference>
<proteinExistence type="predicted"/>
<sequence>MTWLKKWKLSSTQTLVLAALAFGSLSAQAQSKIHCLYNADAARYEAPLAWQNTLGAARANAMCSRVTGAVIPATPMMAASPVIAAAPVAPMAPAAAPPPERISAPAQPVYSISSGEKVSEVLTKWAAAQGYSLVWDAPGQSDLSLLTGTVEAQSLTEAVGKLVTALNSKLAGKRSANNQETQFAFPVEAIAYSNNVIAVTVKQ</sequence>
<keyword evidence="1" id="KW-0732">Signal</keyword>
<dbReference type="Pfam" id="PF10671">
    <property type="entry name" value="TcpQ"/>
    <property type="match status" value="1"/>
</dbReference>
<name>A1VV35_POLNA</name>
<evidence type="ECO:0000313" key="4">
    <source>
        <dbReference type="Proteomes" id="UP000000644"/>
    </source>
</evidence>
<keyword evidence="4" id="KW-1185">Reference proteome</keyword>
<dbReference type="InterPro" id="IPR018927">
    <property type="entry name" value="Pilus_synth_Q_C"/>
</dbReference>
<reference evidence="4" key="1">
    <citation type="journal article" date="2009" name="Environ. Microbiol.">
        <title>The genome of Polaromonas naphthalenivorans strain CJ2, isolated from coal tar-contaminated sediment, reveals physiological and metabolic versatility and evolution through extensive horizontal gene transfer.</title>
        <authorList>
            <person name="Yagi J.M."/>
            <person name="Sims D."/>
            <person name="Brettin T."/>
            <person name="Bruce D."/>
            <person name="Madsen E.L."/>
        </authorList>
    </citation>
    <scope>NUCLEOTIDE SEQUENCE [LARGE SCALE GENOMIC DNA]</scope>
    <source>
        <strain evidence="4">CJ2</strain>
        <plasmid evidence="4">Plasmid pPNAP01</plasmid>
    </source>
</reference>
<protein>
    <recommendedName>
        <fullName evidence="2">Toxin co-regulated pilus biosynthesis protein Q C-terminal domain-containing protein</fullName>
    </recommendedName>
</protein>
<dbReference type="KEGG" id="pna:Pnap_4230"/>
<evidence type="ECO:0000259" key="2">
    <source>
        <dbReference type="Pfam" id="PF10671"/>
    </source>
</evidence>
<organism evidence="3 4">
    <name type="scientific">Polaromonas naphthalenivorans (strain CJ2)</name>
    <dbReference type="NCBI Taxonomy" id="365044"/>
    <lineage>
        <taxon>Bacteria</taxon>
        <taxon>Pseudomonadati</taxon>
        <taxon>Pseudomonadota</taxon>
        <taxon>Betaproteobacteria</taxon>
        <taxon>Burkholderiales</taxon>
        <taxon>Comamonadaceae</taxon>
        <taxon>Polaromonas</taxon>
    </lineage>
</organism>
<evidence type="ECO:0000313" key="3">
    <source>
        <dbReference type="EMBL" id="ABM39513.1"/>
    </source>
</evidence>
<geneLocation type="plasmid" evidence="3 4">
    <name>pPNAP01</name>
</geneLocation>
<keyword evidence="3" id="KW-0614">Plasmid</keyword>
<dbReference type="OrthoDB" id="5791855at2"/>
<feature type="chain" id="PRO_5002640236" description="Toxin co-regulated pilus biosynthesis protein Q C-terminal domain-containing protein" evidence="1">
    <location>
        <begin position="30"/>
        <end position="203"/>
    </location>
</feature>
<dbReference type="Gene3D" id="3.55.50.70">
    <property type="match status" value="1"/>
</dbReference>
<dbReference type="Proteomes" id="UP000000644">
    <property type="component" value="Plasmid pPNAP01"/>
</dbReference>
<feature type="domain" description="Toxin co-regulated pilus biosynthesis protein Q C-terminal" evidence="2">
    <location>
        <begin position="109"/>
        <end position="168"/>
    </location>
</feature>
<gene>
    <name evidence="3" type="ordered locus">Pnap_4230</name>
</gene>
<evidence type="ECO:0000256" key="1">
    <source>
        <dbReference type="SAM" id="SignalP"/>
    </source>
</evidence>
<feature type="signal peptide" evidence="1">
    <location>
        <begin position="1"/>
        <end position="29"/>
    </location>
</feature>
<dbReference type="AlphaFoldDB" id="A1VV35"/>
<dbReference type="HOGENOM" id="CLU_1347895_0_0_4"/>
<accession>A1VV35</accession>
<dbReference type="RefSeq" id="WP_011797886.1">
    <property type="nucleotide sequence ID" value="NC_008757.1"/>
</dbReference>